<dbReference type="EMBL" id="DXAY01000185">
    <property type="protein sequence ID" value="HIZ75158.1"/>
    <property type="molecule type" value="Genomic_DNA"/>
</dbReference>
<sequence length="63" mass="7538">MEKPRTKETQKGLRGRTISKQLLQWHPSEEENLWLRNLTDHLEGEAQAERLVRAYQKHKDNTL</sequence>
<comment type="caution">
    <text evidence="1">The sequence shown here is derived from an EMBL/GenBank/DDBJ whole genome shotgun (WGS) entry which is preliminary data.</text>
</comment>
<organism evidence="1 2">
    <name type="scientific">Candidatus Mediterraneibacter stercoravium</name>
    <dbReference type="NCBI Taxonomy" id="2838685"/>
    <lineage>
        <taxon>Bacteria</taxon>
        <taxon>Bacillati</taxon>
        <taxon>Bacillota</taxon>
        <taxon>Clostridia</taxon>
        <taxon>Lachnospirales</taxon>
        <taxon>Lachnospiraceae</taxon>
        <taxon>Mediterraneibacter</taxon>
    </lineage>
</organism>
<reference evidence="1" key="1">
    <citation type="journal article" date="2021" name="PeerJ">
        <title>Extensive microbial diversity within the chicken gut microbiome revealed by metagenomics and culture.</title>
        <authorList>
            <person name="Gilroy R."/>
            <person name="Ravi A."/>
            <person name="Getino M."/>
            <person name="Pursley I."/>
            <person name="Horton D.L."/>
            <person name="Alikhan N.F."/>
            <person name="Baker D."/>
            <person name="Gharbi K."/>
            <person name="Hall N."/>
            <person name="Watson M."/>
            <person name="Adriaenssens E.M."/>
            <person name="Foster-Nyarko E."/>
            <person name="Jarju S."/>
            <person name="Secka A."/>
            <person name="Antonio M."/>
            <person name="Oren A."/>
            <person name="Chaudhuri R.R."/>
            <person name="La Ragione R."/>
            <person name="Hildebrand F."/>
            <person name="Pallen M.J."/>
        </authorList>
    </citation>
    <scope>NUCLEOTIDE SEQUENCE</scope>
    <source>
        <strain evidence="1">CHK196-3914</strain>
    </source>
</reference>
<dbReference type="Proteomes" id="UP000824116">
    <property type="component" value="Unassembled WGS sequence"/>
</dbReference>
<dbReference type="AlphaFoldDB" id="A0A9D2K2B8"/>
<protein>
    <submittedName>
        <fullName evidence="1">Uncharacterized protein</fullName>
    </submittedName>
</protein>
<gene>
    <name evidence="1" type="ORF">H9723_07975</name>
</gene>
<proteinExistence type="predicted"/>
<accession>A0A9D2K2B8</accession>
<evidence type="ECO:0000313" key="1">
    <source>
        <dbReference type="EMBL" id="HIZ75158.1"/>
    </source>
</evidence>
<name>A0A9D2K2B8_9FIRM</name>
<reference evidence="1" key="2">
    <citation type="submission" date="2021-04" db="EMBL/GenBank/DDBJ databases">
        <authorList>
            <person name="Gilroy R."/>
        </authorList>
    </citation>
    <scope>NUCLEOTIDE SEQUENCE</scope>
    <source>
        <strain evidence="1">CHK196-3914</strain>
    </source>
</reference>
<evidence type="ECO:0000313" key="2">
    <source>
        <dbReference type="Proteomes" id="UP000824116"/>
    </source>
</evidence>